<evidence type="ECO:0000313" key="1">
    <source>
        <dbReference type="EMBL" id="GHA25958.1"/>
    </source>
</evidence>
<dbReference type="EMBL" id="BMXB01000001">
    <property type="protein sequence ID" value="GHA25958.1"/>
    <property type="molecule type" value="Genomic_DNA"/>
</dbReference>
<comment type="caution">
    <text evidence="1">The sequence shown here is derived from an EMBL/GenBank/DDBJ whole genome shotgun (WGS) entry which is preliminary data.</text>
</comment>
<gene>
    <name evidence="1" type="ORF">GCM10007103_04020</name>
</gene>
<reference evidence="1" key="1">
    <citation type="journal article" date="2014" name="Int. J. Syst. Evol. Microbiol.">
        <title>Complete genome sequence of Corynebacterium casei LMG S-19264T (=DSM 44701T), isolated from a smear-ripened cheese.</title>
        <authorList>
            <consortium name="US DOE Joint Genome Institute (JGI-PGF)"/>
            <person name="Walter F."/>
            <person name="Albersmeier A."/>
            <person name="Kalinowski J."/>
            <person name="Ruckert C."/>
        </authorList>
    </citation>
    <scope>NUCLEOTIDE SEQUENCE</scope>
    <source>
        <strain evidence="1">KCTC 12719</strain>
    </source>
</reference>
<proteinExistence type="predicted"/>
<dbReference type="Proteomes" id="UP000610456">
    <property type="component" value="Unassembled WGS sequence"/>
</dbReference>
<organism evidence="1 2">
    <name type="scientific">Salinimicrobium marinum</name>
    <dbReference type="NCBI Taxonomy" id="680283"/>
    <lineage>
        <taxon>Bacteria</taxon>
        <taxon>Pseudomonadati</taxon>
        <taxon>Bacteroidota</taxon>
        <taxon>Flavobacteriia</taxon>
        <taxon>Flavobacteriales</taxon>
        <taxon>Flavobacteriaceae</taxon>
        <taxon>Salinimicrobium</taxon>
    </lineage>
</organism>
<reference evidence="1" key="2">
    <citation type="submission" date="2020-09" db="EMBL/GenBank/DDBJ databases">
        <authorList>
            <person name="Sun Q."/>
            <person name="Kim S."/>
        </authorList>
    </citation>
    <scope>NUCLEOTIDE SEQUENCE</scope>
    <source>
        <strain evidence="1">KCTC 12719</strain>
    </source>
</reference>
<protein>
    <submittedName>
        <fullName evidence="1">Uncharacterized protein</fullName>
    </submittedName>
</protein>
<accession>A0A918S6R7</accession>
<evidence type="ECO:0000313" key="2">
    <source>
        <dbReference type="Proteomes" id="UP000610456"/>
    </source>
</evidence>
<dbReference type="AlphaFoldDB" id="A0A918S6R7"/>
<sequence>MAFSKRNFKYSWIRGKSSGLKCVGINSKPTRLKETLQVWKVSFPSSANNFATLREIADEYERVTRDFSVAEKIRSNNPKLFEHSW</sequence>
<keyword evidence="2" id="KW-1185">Reference proteome</keyword>
<name>A0A918S6R7_9FLAO</name>